<sequence>MSTSKVIDTLHSQIDALQAQLQETTVSLNECRKKNSILSKRNEDMVEQLSNANHQAEIAQSLLKRKERRVADLEEQLTQTASENDNYAFQLESLKSKLNNYDNEKQRLMAENQRLSHSYNTLSSSFTEFKLQTAESISNLKSQIPAFIKNQTSTLEQNLSTIKAAQPEIDSSYNLLLKNSKRLEQLYAYKYEKVNDSLLLLAESTKQHGQSTGIVMQECEEILKKLNRNEDVLLKIKNQTLGHMSDCEKMKQLNKLRDLSILNDLPSSQSPTPTQSPQPQSPQPNIYLPDAQKRNISVPKKDRRKRNSYRKSLNESDFANLNNNNRDTSHSTLGRSSSTRRNNNRNSRNFTSPSSGIGNGNGNANGNSNNPRKWSSHSTNSNNDKPIVSTLVLHAYNIDV</sequence>
<dbReference type="Proteomes" id="UP000195871">
    <property type="component" value="Unassembled WGS sequence"/>
</dbReference>
<dbReference type="GO" id="GO:0003723">
    <property type="term" value="F:RNA binding"/>
    <property type="evidence" value="ECO:0007669"/>
    <property type="project" value="UniProtKB-KW"/>
</dbReference>
<name>A0A1Z8JLE6_PICKU</name>
<gene>
    <name evidence="11" type="primary">SHE3</name>
    <name evidence="13" type="ORF">CAS74_003533</name>
</gene>
<keyword evidence="8 11" id="KW-0175">Coiled coil</keyword>
<dbReference type="GO" id="GO:0051028">
    <property type="term" value="P:mRNA transport"/>
    <property type="evidence" value="ECO:0007669"/>
    <property type="project" value="UniProtKB-UniRule"/>
</dbReference>
<comment type="subcellular location">
    <subcellularLocation>
        <location evidence="1 11">Endoplasmic reticulum membrane</location>
        <topology evidence="1 11">Peripheral membrane protein</topology>
    </subcellularLocation>
</comment>
<evidence type="ECO:0000256" key="5">
    <source>
        <dbReference type="ARBA" id="ARBA00022816"/>
    </source>
</evidence>
<dbReference type="GO" id="GO:0005789">
    <property type="term" value="C:endoplasmic reticulum membrane"/>
    <property type="evidence" value="ECO:0007669"/>
    <property type="project" value="UniProtKB-SubCell"/>
</dbReference>
<feature type="compositionally biased region" description="Polar residues" evidence="12">
    <location>
        <begin position="371"/>
        <end position="384"/>
    </location>
</feature>
<dbReference type="GO" id="GO:0048309">
    <property type="term" value="P:endoplasmic reticulum inheritance"/>
    <property type="evidence" value="ECO:0007669"/>
    <property type="project" value="InterPro"/>
</dbReference>
<reference evidence="13 14" key="1">
    <citation type="submission" date="2017-05" db="EMBL/GenBank/DDBJ databases">
        <title>The Genome Sequence of Candida krusei Ckrusei653.</title>
        <authorList>
            <person name="Cuomo C."/>
            <person name="Forche A."/>
            <person name="Young S."/>
            <person name="Abouelleil A."/>
            <person name="Cao P."/>
            <person name="Chapman S."/>
            <person name="Cusick C."/>
            <person name="Shea T."/>
            <person name="Nusbaum C."/>
            <person name="Birren B."/>
        </authorList>
    </citation>
    <scope>NUCLEOTIDE SEQUENCE [LARGE SCALE GENOMIC DNA]</scope>
    <source>
        <strain evidence="13 14">Ckrusei653</strain>
    </source>
</reference>
<dbReference type="Gene3D" id="1.10.287.1490">
    <property type="match status" value="1"/>
</dbReference>
<dbReference type="Pfam" id="PF17078">
    <property type="entry name" value="SHE3"/>
    <property type="match status" value="1"/>
</dbReference>
<accession>A0A1Z8JLE6</accession>
<evidence type="ECO:0000256" key="9">
    <source>
        <dbReference type="ARBA" id="ARBA00023136"/>
    </source>
</evidence>
<evidence type="ECO:0000256" key="7">
    <source>
        <dbReference type="ARBA" id="ARBA00022884"/>
    </source>
</evidence>
<keyword evidence="4 11" id="KW-0813">Transport</keyword>
<feature type="region of interest" description="Disordered" evidence="12">
    <location>
        <begin position="263"/>
        <end position="385"/>
    </location>
</feature>
<evidence type="ECO:0000256" key="3">
    <source>
        <dbReference type="ARBA" id="ARBA00019884"/>
    </source>
</evidence>
<evidence type="ECO:0000256" key="4">
    <source>
        <dbReference type="ARBA" id="ARBA00022448"/>
    </source>
</evidence>
<evidence type="ECO:0000313" key="14">
    <source>
        <dbReference type="Proteomes" id="UP000195871"/>
    </source>
</evidence>
<comment type="similarity">
    <text evidence="2 11">Belongs to the SHE3 family.</text>
</comment>
<dbReference type="InterPro" id="IPR031398">
    <property type="entry name" value="She3"/>
</dbReference>
<evidence type="ECO:0000313" key="13">
    <source>
        <dbReference type="EMBL" id="OUT21415.1"/>
    </source>
</evidence>
<organism evidence="13 14">
    <name type="scientific">Pichia kudriavzevii</name>
    <name type="common">Yeast</name>
    <name type="synonym">Issatchenkia orientalis</name>
    <dbReference type="NCBI Taxonomy" id="4909"/>
    <lineage>
        <taxon>Eukaryota</taxon>
        <taxon>Fungi</taxon>
        <taxon>Dikarya</taxon>
        <taxon>Ascomycota</taxon>
        <taxon>Saccharomycotina</taxon>
        <taxon>Pichiomycetes</taxon>
        <taxon>Pichiales</taxon>
        <taxon>Pichiaceae</taxon>
        <taxon>Pichia</taxon>
    </lineage>
</organism>
<keyword evidence="7 11" id="KW-0694">RNA-binding</keyword>
<dbReference type="VEuPathDB" id="FungiDB:C5L36_0B04400"/>
<feature type="compositionally biased region" description="Low complexity" evidence="12">
    <location>
        <begin position="330"/>
        <end position="356"/>
    </location>
</feature>
<evidence type="ECO:0000256" key="2">
    <source>
        <dbReference type="ARBA" id="ARBA00008123"/>
    </source>
</evidence>
<evidence type="ECO:0000256" key="11">
    <source>
        <dbReference type="RuleBase" id="RU362142"/>
    </source>
</evidence>
<evidence type="ECO:0000256" key="10">
    <source>
        <dbReference type="ARBA" id="ARBA00024975"/>
    </source>
</evidence>
<dbReference type="AlphaFoldDB" id="A0A1Z8JLE6"/>
<comment type="caution">
    <text evidence="13">The sequence shown here is derived from an EMBL/GenBank/DDBJ whole genome shotgun (WGS) entry which is preliminary data.</text>
</comment>
<protein>
    <recommendedName>
        <fullName evidence="3 11">SWI5-dependent HO expression protein 3</fullName>
    </recommendedName>
</protein>
<keyword evidence="9 11" id="KW-0472">Membrane</keyword>
<keyword evidence="5 11" id="KW-0509">mRNA transport</keyword>
<evidence type="ECO:0000256" key="8">
    <source>
        <dbReference type="ARBA" id="ARBA00023054"/>
    </source>
</evidence>
<feature type="coiled-coil region" evidence="11">
    <location>
        <begin position="7"/>
        <end position="118"/>
    </location>
</feature>
<proteinExistence type="inferred from homology"/>
<feature type="compositionally biased region" description="Polar residues" evidence="12">
    <location>
        <begin position="315"/>
        <end position="326"/>
    </location>
</feature>
<evidence type="ECO:0000256" key="12">
    <source>
        <dbReference type="SAM" id="MobiDB-lite"/>
    </source>
</evidence>
<dbReference type="EMBL" id="NHMM01000005">
    <property type="protein sequence ID" value="OUT21415.1"/>
    <property type="molecule type" value="Genomic_DNA"/>
</dbReference>
<comment type="function">
    <text evidence="10">RNA-binding protein that binds specific mRNAs including the ASH1 mRNA, coding for a repressor of the HO endonuclease. Part of the mRNA localization machinery that restricts accumulation of certain proteins to the bud and in the daughter cell. Required for the delivery of cortical endoplasmic reticulum into the emerging bud.</text>
</comment>
<evidence type="ECO:0000256" key="6">
    <source>
        <dbReference type="ARBA" id="ARBA00022824"/>
    </source>
</evidence>
<keyword evidence="6 11" id="KW-0256">Endoplasmic reticulum</keyword>
<evidence type="ECO:0000256" key="1">
    <source>
        <dbReference type="ARBA" id="ARBA00004406"/>
    </source>
</evidence>